<sequence>MGSREKWRAAAREVTGQEVREAVPVARIKPGGPLFTVVGVLAFAAVVYPYELGLIPGPRLLVFFVGPFAMSLIWQLGRTPVFVLLTPTGLVAVHTSRWRLKPTTPVLGPVDPASVRGPSGLLGNAYDIGGARHQVGWQVRGRFEQMLAVARGEPATS</sequence>
<evidence type="ECO:0008006" key="4">
    <source>
        <dbReference type="Google" id="ProtNLM"/>
    </source>
</evidence>
<keyword evidence="3" id="KW-1185">Reference proteome</keyword>
<gene>
    <name evidence="2" type="ORF">ACFPGP_15685</name>
</gene>
<keyword evidence="1" id="KW-0812">Transmembrane</keyword>
<feature type="transmembrane region" description="Helical" evidence="1">
    <location>
        <begin position="31"/>
        <end position="48"/>
    </location>
</feature>
<organism evidence="2 3">
    <name type="scientific">Nocardioides taihuensis</name>
    <dbReference type="NCBI Taxonomy" id="1835606"/>
    <lineage>
        <taxon>Bacteria</taxon>
        <taxon>Bacillati</taxon>
        <taxon>Actinomycetota</taxon>
        <taxon>Actinomycetes</taxon>
        <taxon>Propionibacteriales</taxon>
        <taxon>Nocardioidaceae</taxon>
        <taxon>Nocardioides</taxon>
    </lineage>
</organism>
<name>A0ABW0BL99_9ACTN</name>
<dbReference type="Proteomes" id="UP001596087">
    <property type="component" value="Unassembled WGS sequence"/>
</dbReference>
<comment type="caution">
    <text evidence="2">The sequence shown here is derived from an EMBL/GenBank/DDBJ whole genome shotgun (WGS) entry which is preliminary data.</text>
</comment>
<proteinExistence type="predicted"/>
<reference evidence="3" key="1">
    <citation type="journal article" date="2019" name="Int. J. Syst. Evol. Microbiol.">
        <title>The Global Catalogue of Microorganisms (GCM) 10K type strain sequencing project: providing services to taxonomists for standard genome sequencing and annotation.</title>
        <authorList>
            <consortium name="The Broad Institute Genomics Platform"/>
            <consortium name="The Broad Institute Genome Sequencing Center for Infectious Disease"/>
            <person name="Wu L."/>
            <person name="Ma J."/>
        </authorList>
    </citation>
    <scope>NUCLEOTIDE SEQUENCE [LARGE SCALE GENOMIC DNA]</scope>
    <source>
        <strain evidence="3">DFY41</strain>
    </source>
</reference>
<accession>A0ABW0BL99</accession>
<keyword evidence="1" id="KW-0472">Membrane</keyword>
<evidence type="ECO:0000256" key="1">
    <source>
        <dbReference type="SAM" id="Phobius"/>
    </source>
</evidence>
<protein>
    <recommendedName>
        <fullName evidence="4">PH domain-containing protein</fullName>
    </recommendedName>
</protein>
<dbReference type="EMBL" id="JBHSKD010000019">
    <property type="protein sequence ID" value="MFC5178124.1"/>
    <property type="molecule type" value="Genomic_DNA"/>
</dbReference>
<dbReference type="RefSeq" id="WP_378591672.1">
    <property type="nucleotide sequence ID" value="NZ_JBHSKD010000019.1"/>
</dbReference>
<evidence type="ECO:0000313" key="2">
    <source>
        <dbReference type="EMBL" id="MFC5178124.1"/>
    </source>
</evidence>
<evidence type="ECO:0000313" key="3">
    <source>
        <dbReference type="Proteomes" id="UP001596087"/>
    </source>
</evidence>
<keyword evidence="1" id="KW-1133">Transmembrane helix</keyword>